<feature type="non-terminal residue" evidence="2">
    <location>
        <position position="1"/>
    </location>
</feature>
<evidence type="ECO:0000313" key="3">
    <source>
        <dbReference type="Proteomes" id="UP000268093"/>
    </source>
</evidence>
<dbReference type="AlphaFoldDB" id="A0A432ZZP8"/>
<organism evidence="2 3">
    <name type="scientific">Jimgerdemannia flammicorona</name>
    <dbReference type="NCBI Taxonomy" id="994334"/>
    <lineage>
        <taxon>Eukaryota</taxon>
        <taxon>Fungi</taxon>
        <taxon>Fungi incertae sedis</taxon>
        <taxon>Mucoromycota</taxon>
        <taxon>Mucoromycotina</taxon>
        <taxon>Endogonomycetes</taxon>
        <taxon>Endogonales</taxon>
        <taxon>Endogonaceae</taxon>
        <taxon>Jimgerdemannia</taxon>
    </lineage>
</organism>
<accession>A0A432ZZP8</accession>
<comment type="caution">
    <text evidence="2">The sequence shown here is derived from an EMBL/GenBank/DDBJ whole genome shotgun (WGS) entry which is preliminary data.</text>
</comment>
<keyword evidence="3" id="KW-1185">Reference proteome</keyword>
<evidence type="ECO:0000313" key="2">
    <source>
        <dbReference type="EMBL" id="RUO95896.1"/>
    </source>
</evidence>
<dbReference type="OrthoDB" id="2331373at2759"/>
<sequence>RAGNEGTHTLTPRSLAKEEVTAPSLANFEFQVSIAPPPPTPSPPPRLPSRPKRTHNDIRGLLLGCPRRQPAARRVLGGELRGPFGMCLLQLQSSHGHDSEPELICVHRNAYLPPCVKRAMLGTQQLLTLIPKMTPPCNNRHCYAAVKHPSTDFTIRYASPSAAPNYIICAMLYIDGKSDNVWIPLDGPRAYTQDSFYSEGRDKRHMFRFGVTLWSGDEDGPTGSAGEGSRGGDLIIPFANRASAYGTPGCITVVFYWASRKAVAGPGDAILATSRDSELKQPTLQESKMNHDKKITVAFDEFVVNTTPLRRDYEKVIPEPVAVLHLHYRAEPILRNRGHAIPLEIRRRIDTTRTASSRASQDDDDDNASGIYLLPGGSSSIRPYGRAVTPPQRDVKPLLLTVDDSDDESSPSRRRPPPEVIVLSDSDDDDDDAEQRRSYGNNEDDAALLAKVKTEPISVTIKRERVEEDVLQQQEMHWKRIKTEPQVFAGDEIVYVQPGGEDVTVEYAWGEEELEELLREAGSGWS</sequence>
<feature type="region of interest" description="Disordered" evidence="1">
    <location>
        <begin position="351"/>
        <end position="444"/>
    </location>
</feature>
<gene>
    <name evidence="2" type="ORF">BC936DRAFT_142996</name>
</gene>
<dbReference type="Proteomes" id="UP000268093">
    <property type="component" value="Unassembled WGS sequence"/>
</dbReference>
<evidence type="ECO:0000256" key="1">
    <source>
        <dbReference type="SAM" id="MobiDB-lite"/>
    </source>
</evidence>
<protein>
    <submittedName>
        <fullName evidence="2">Uncharacterized protein</fullName>
    </submittedName>
</protein>
<name>A0A432ZZP8_9FUNG</name>
<feature type="region of interest" description="Disordered" evidence="1">
    <location>
        <begin position="30"/>
        <end position="55"/>
    </location>
</feature>
<dbReference type="EMBL" id="RBNI01024877">
    <property type="protein sequence ID" value="RUO95896.1"/>
    <property type="molecule type" value="Genomic_DNA"/>
</dbReference>
<proteinExistence type="predicted"/>
<feature type="compositionally biased region" description="Pro residues" evidence="1">
    <location>
        <begin position="35"/>
        <end position="48"/>
    </location>
</feature>
<reference evidence="2 3" key="1">
    <citation type="journal article" date="2018" name="New Phytol.">
        <title>Phylogenomics of Endogonaceae and evolution of mycorrhizas within Mucoromycota.</title>
        <authorList>
            <person name="Chang Y."/>
            <person name="Desiro A."/>
            <person name="Na H."/>
            <person name="Sandor L."/>
            <person name="Lipzen A."/>
            <person name="Clum A."/>
            <person name="Barry K."/>
            <person name="Grigoriev I.V."/>
            <person name="Martin F.M."/>
            <person name="Stajich J.E."/>
            <person name="Smith M.E."/>
            <person name="Bonito G."/>
            <person name="Spatafora J.W."/>
        </authorList>
    </citation>
    <scope>NUCLEOTIDE SEQUENCE [LARGE SCALE GENOMIC DNA]</scope>
    <source>
        <strain evidence="2 3">GMNB39</strain>
    </source>
</reference>